<geneLocation type="plasmid" evidence="1 2">
    <name>pBsph</name>
</geneLocation>
<dbReference type="EMBL" id="CP000818">
    <property type="protein sequence ID" value="ACA42350.1"/>
    <property type="molecule type" value="Genomic_DNA"/>
</dbReference>
<evidence type="ECO:0000313" key="1">
    <source>
        <dbReference type="EMBL" id="ACA42350.1"/>
    </source>
</evidence>
<gene>
    <name evidence="1" type="ordered locus">Bsph_p120</name>
</gene>
<dbReference type="RefSeq" id="WP_012291757.1">
    <property type="nucleotide sequence ID" value="NC_010381.1"/>
</dbReference>
<dbReference type="HOGENOM" id="CLU_1600711_0_0_9"/>
<keyword evidence="1" id="KW-0614">Plasmid</keyword>
<proteinExistence type="predicted"/>
<sequence>MKNEYVGIKEIAEIGASIEFEKDGQILDLAVYEVFEDHVVVTGGINVQHKDYTITAYDLQERKMRELPRVNLLFTEQEVGKEMMEKFIITQKDNDFAEIGHCFRCKFDGEKVTIHNDMSWWSVTIPLEQFRNEFKEMSKEDYSTYINACNEGEDQVIESVIKKYLG</sequence>
<dbReference type="KEGG" id="lsp:Bsph_p120"/>
<dbReference type="Proteomes" id="UP000002164">
    <property type="component" value="Plasmid pBsph"/>
</dbReference>
<dbReference type="EnsemblBacteria" id="ACA42350">
    <property type="protein sequence ID" value="ACA42350"/>
    <property type="gene ID" value="Bsph_p120"/>
</dbReference>
<name>B1I0J1_LYSSC</name>
<protein>
    <submittedName>
        <fullName evidence="1">Uncharacterized protein</fullName>
    </submittedName>
</protein>
<reference evidence="1 2" key="1">
    <citation type="journal article" date="2008" name="J. Bacteriol.">
        <title>Complete genome sequence of the mosquitocidal bacterium Bacillus sphaericus C3-41 and comparison with those of closely related Bacillus species.</title>
        <authorList>
            <person name="Hu X."/>
            <person name="Fan W."/>
            <person name="Han B."/>
            <person name="Liu H."/>
            <person name="Zheng D."/>
            <person name="Li Q."/>
            <person name="Dong W."/>
            <person name="Yan J."/>
            <person name="Gao M."/>
            <person name="Berry C."/>
            <person name="Yuan Z."/>
        </authorList>
    </citation>
    <scope>NUCLEOTIDE SEQUENCE [LARGE SCALE GENOMIC DNA]</scope>
    <source>
        <strain evidence="1 2">C3-41</strain>
        <plasmid evidence="1 2">pBsph</plasmid>
    </source>
</reference>
<evidence type="ECO:0000313" key="2">
    <source>
        <dbReference type="Proteomes" id="UP000002164"/>
    </source>
</evidence>
<accession>B1I0J1</accession>
<organism evidence="1 2">
    <name type="scientific">Lysinibacillus sphaericus (strain C3-41)</name>
    <dbReference type="NCBI Taxonomy" id="444177"/>
    <lineage>
        <taxon>Bacteria</taxon>
        <taxon>Bacillati</taxon>
        <taxon>Bacillota</taxon>
        <taxon>Bacilli</taxon>
        <taxon>Bacillales</taxon>
        <taxon>Bacillaceae</taxon>
        <taxon>Lysinibacillus</taxon>
    </lineage>
</organism>
<dbReference type="AlphaFoldDB" id="B1I0J1"/>